<protein>
    <submittedName>
        <fullName evidence="2">Uncharacterized protein</fullName>
    </submittedName>
</protein>
<dbReference type="Gene3D" id="2.115.10.20">
    <property type="entry name" value="Glycosyl hydrolase domain, family 43"/>
    <property type="match status" value="1"/>
</dbReference>
<dbReference type="PANTHER" id="PTHR43301:SF3">
    <property type="entry name" value="ARABINAN ENDO-1,5-ALPHA-L-ARABINOSIDASE A-RELATED"/>
    <property type="match status" value="1"/>
</dbReference>
<keyword evidence="1" id="KW-0732">Signal</keyword>
<evidence type="ECO:0000313" key="3">
    <source>
        <dbReference type="Proteomes" id="UP001498421"/>
    </source>
</evidence>
<feature type="chain" id="PRO_5046420011" evidence="1">
    <location>
        <begin position="23"/>
        <end position="134"/>
    </location>
</feature>
<dbReference type="InterPro" id="IPR050727">
    <property type="entry name" value="GH43_arabinanases"/>
</dbReference>
<dbReference type="Proteomes" id="UP001498421">
    <property type="component" value="Unassembled WGS sequence"/>
</dbReference>
<dbReference type="EMBL" id="JAZAVK010000094">
    <property type="protein sequence ID" value="KAK7424006.1"/>
    <property type="molecule type" value="Genomic_DNA"/>
</dbReference>
<dbReference type="SUPFAM" id="SSF75005">
    <property type="entry name" value="Arabinanase/levansucrase/invertase"/>
    <property type="match status" value="1"/>
</dbReference>
<gene>
    <name evidence="2" type="ORF">QQZ08_008830</name>
</gene>
<sequence length="134" mass="14536">MKFWSFLRALLLVALLATEASAYAKPGACSGQCWSHDPSVIRRDGDGVYFRFETGSLIRNWKASALTGPWVHQGAAVPKESVFNLTGNDDLWTDHGATGVASDSCKPYNAIDGNLIADQSGNYCLNFGSFWGDI</sequence>
<reference evidence="2 3" key="1">
    <citation type="journal article" date="2025" name="Microbiol. Resour. Announc.">
        <title>Draft genome sequences for Neonectria magnoliae and Neonectria punicea, canker pathogens of Liriodendron tulipifera and Acer saccharum in West Virginia.</title>
        <authorList>
            <person name="Petronek H.M."/>
            <person name="Kasson M.T."/>
            <person name="Metheny A.M."/>
            <person name="Stauder C.M."/>
            <person name="Lovett B."/>
            <person name="Lynch S.C."/>
            <person name="Garnas J.R."/>
            <person name="Kasson L.R."/>
            <person name="Stajich J.E."/>
        </authorList>
    </citation>
    <scope>NUCLEOTIDE SEQUENCE [LARGE SCALE GENOMIC DNA]</scope>
    <source>
        <strain evidence="2 3">NRRL 64651</strain>
    </source>
</reference>
<keyword evidence="3" id="KW-1185">Reference proteome</keyword>
<name>A0ABR1HTU1_9HYPO</name>
<feature type="signal peptide" evidence="1">
    <location>
        <begin position="1"/>
        <end position="22"/>
    </location>
</feature>
<accession>A0ABR1HTU1</accession>
<evidence type="ECO:0000313" key="2">
    <source>
        <dbReference type="EMBL" id="KAK7424006.1"/>
    </source>
</evidence>
<comment type="caution">
    <text evidence="2">The sequence shown here is derived from an EMBL/GenBank/DDBJ whole genome shotgun (WGS) entry which is preliminary data.</text>
</comment>
<proteinExistence type="predicted"/>
<organism evidence="2 3">
    <name type="scientific">Neonectria magnoliae</name>
    <dbReference type="NCBI Taxonomy" id="2732573"/>
    <lineage>
        <taxon>Eukaryota</taxon>
        <taxon>Fungi</taxon>
        <taxon>Dikarya</taxon>
        <taxon>Ascomycota</taxon>
        <taxon>Pezizomycotina</taxon>
        <taxon>Sordariomycetes</taxon>
        <taxon>Hypocreomycetidae</taxon>
        <taxon>Hypocreales</taxon>
        <taxon>Nectriaceae</taxon>
        <taxon>Neonectria</taxon>
    </lineage>
</organism>
<dbReference type="PANTHER" id="PTHR43301">
    <property type="entry name" value="ARABINAN ENDO-1,5-ALPHA-L-ARABINOSIDASE"/>
    <property type="match status" value="1"/>
</dbReference>
<evidence type="ECO:0000256" key="1">
    <source>
        <dbReference type="SAM" id="SignalP"/>
    </source>
</evidence>
<dbReference type="InterPro" id="IPR023296">
    <property type="entry name" value="Glyco_hydro_beta-prop_sf"/>
</dbReference>